<dbReference type="InterPro" id="IPR025377">
    <property type="entry name" value="DUF4367"/>
</dbReference>
<dbReference type="EMBL" id="FQZS01000003">
    <property type="protein sequence ID" value="SHI42387.1"/>
    <property type="molecule type" value="Genomic_DNA"/>
</dbReference>
<dbReference type="Pfam" id="PF14285">
    <property type="entry name" value="DUF4367"/>
    <property type="match status" value="1"/>
</dbReference>
<dbReference type="STRING" id="1122184.SAMN02745176_00216"/>
<organism evidence="3 4">
    <name type="scientific">Lutispora thermophila DSM 19022</name>
    <dbReference type="NCBI Taxonomy" id="1122184"/>
    <lineage>
        <taxon>Bacteria</taxon>
        <taxon>Bacillati</taxon>
        <taxon>Bacillota</taxon>
        <taxon>Clostridia</taxon>
        <taxon>Lutisporales</taxon>
        <taxon>Lutisporaceae</taxon>
        <taxon>Lutispora</taxon>
    </lineage>
</organism>
<evidence type="ECO:0000256" key="1">
    <source>
        <dbReference type="SAM" id="Phobius"/>
    </source>
</evidence>
<proteinExistence type="predicted"/>
<dbReference type="Proteomes" id="UP000184442">
    <property type="component" value="Unassembled WGS sequence"/>
</dbReference>
<sequence>MNNIEITDVMLYELVPKAEKLQLEQIPPEEEIGHTFSKSFDRRMKNLIAMEKSNFLVRGLIYKTRRIAIIILLICLVTLTTIASVEALRTKFFNVIIEIYQKLTSFSFQHDKQPEDITMVPAEPEYIPEGFKKTSVEDYFTDIHIIYSNKEGQEIIFKQIYITNDKIIIDTEGTTMEKMWIKGYEAYYVSNKGRNGIMWFKDEYLFNLSSDAIEKDELIKMAESVK</sequence>
<keyword evidence="1" id="KW-1133">Transmembrane helix</keyword>
<dbReference type="OrthoDB" id="1957888at2"/>
<gene>
    <name evidence="3" type="ORF">SAMN02745176_00216</name>
</gene>
<evidence type="ECO:0000313" key="4">
    <source>
        <dbReference type="Proteomes" id="UP000184442"/>
    </source>
</evidence>
<reference evidence="3 4" key="1">
    <citation type="submission" date="2016-11" db="EMBL/GenBank/DDBJ databases">
        <authorList>
            <person name="Jaros S."/>
            <person name="Januszkiewicz K."/>
            <person name="Wedrychowicz H."/>
        </authorList>
    </citation>
    <scope>NUCLEOTIDE SEQUENCE [LARGE SCALE GENOMIC DNA]</scope>
    <source>
        <strain evidence="3 4">DSM 19022</strain>
    </source>
</reference>
<feature type="domain" description="DUF4367" evidence="2">
    <location>
        <begin position="123"/>
        <end position="225"/>
    </location>
</feature>
<keyword evidence="1" id="KW-0472">Membrane</keyword>
<evidence type="ECO:0000313" key="3">
    <source>
        <dbReference type="EMBL" id="SHI42387.1"/>
    </source>
</evidence>
<feature type="transmembrane region" description="Helical" evidence="1">
    <location>
        <begin position="67"/>
        <end position="85"/>
    </location>
</feature>
<evidence type="ECO:0000259" key="2">
    <source>
        <dbReference type="Pfam" id="PF14285"/>
    </source>
</evidence>
<keyword evidence="4" id="KW-1185">Reference proteome</keyword>
<keyword evidence="1" id="KW-0812">Transmembrane</keyword>
<dbReference type="RefSeq" id="WP_073023598.1">
    <property type="nucleotide sequence ID" value="NZ_FQZS01000003.1"/>
</dbReference>
<name>A0A1M6B134_9FIRM</name>
<dbReference type="AlphaFoldDB" id="A0A1M6B134"/>
<protein>
    <recommendedName>
        <fullName evidence="2">DUF4367 domain-containing protein</fullName>
    </recommendedName>
</protein>
<accession>A0A1M6B134</accession>